<dbReference type="OrthoDB" id="5391991at2759"/>
<name>A0A9W8WQX9_9PLEO</name>
<protein>
    <submittedName>
        <fullName evidence="2">DNA-binding proteins Bright/BRCAA1/RBP1 and proteins containing BRIGHT domain</fullName>
    </submittedName>
</protein>
<dbReference type="PANTHER" id="PTHR28164">
    <property type="entry name" value="PROTEIN STB3"/>
    <property type="match status" value="1"/>
</dbReference>
<sequence length="421" mass="44512">MQLLLRPVAAFLESPRVNSCIQTPDSFPATTNSAPANMATMIQKPVSNIAAAFAAQQASYTMPASHDSVNAASTGALMTPPSSISPTLPAQQRRPAMPLAGRVDSPETMDFDLQDAVEHAAAQDQPSALSKEALAGLDATRQITAAMLAKHHLPAVITGHGAMPIREMMAHLTQSVPGFSGLAPAKARRLVVAALEHRAGGGMHGEIKFEKVGWGRWSVAGSSQARGMPIGSLRAGSGATPPASIDSTAGGLQIPRLRQERDAYQGSWNAGSWSPPHKMADEDEEMADQMSLDGSDDGTDSDSASDMDLGEDLDDDTDQEDWSQMGPQLSREPRRGPRREHRDYNYLSRTQSSNPRYRSFSAQGHSLPQGSFQGAVSSRTPAMGSTPLPSLKFTASPGATGSGAERDAIEALLSMGSMPRA</sequence>
<dbReference type="AlphaFoldDB" id="A0A9W8WQX9"/>
<dbReference type="PANTHER" id="PTHR28164:SF1">
    <property type="entry name" value="PROTEIN STB3"/>
    <property type="match status" value="1"/>
</dbReference>
<feature type="compositionally biased region" description="Acidic residues" evidence="1">
    <location>
        <begin position="294"/>
        <end position="321"/>
    </location>
</feature>
<dbReference type="Proteomes" id="UP001140562">
    <property type="component" value="Unassembled WGS sequence"/>
</dbReference>
<dbReference type="GO" id="GO:0043565">
    <property type="term" value="F:sequence-specific DNA binding"/>
    <property type="evidence" value="ECO:0007669"/>
    <property type="project" value="TreeGrafter"/>
</dbReference>
<gene>
    <name evidence="2" type="primary">STB3</name>
    <name evidence="2" type="ORF">N0V87_009554</name>
</gene>
<organism evidence="2 3">
    <name type="scientific">Didymella glomerata</name>
    <dbReference type="NCBI Taxonomy" id="749621"/>
    <lineage>
        <taxon>Eukaryota</taxon>
        <taxon>Fungi</taxon>
        <taxon>Dikarya</taxon>
        <taxon>Ascomycota</taxon>
        <taxon>Pezizomycotina</taxon>
        <taxon>Dothideomycetes</taxon>
        <taxon>Pleosporomycetidae</taxon>
        <taxon>Pleosporales</taxon>
        <taxon>Pleosporineae</taxon>
        <taxon>Didymellaceae</taxon>
        <taxon>Didymella</taxon>
    </lineage>
</organism>
<feature type="region of interest" description="Disordered" evidence="1">
    <location>
        <begin position="229"/>
        <end position="252"/>
    </location>
</feature>
<evidence type="ECO:0000313" key="2">
    <source>
        <dbReference type="EMBL" id="KAJ4330969.1"/>
    </source>
</evidence>
<dbReference type="Pfam" id="PF10330">
    <property type="entry name" value="Stb3"/>
    <property type="match status" value="1"/>
</dbReference>
<feature type="compositionally biased region" description="Basic and acidic residues" evidence="1">
    <location>
        <begin position="331"/>
        <end position="344"/>
    </location>
</feature>
<feature type="region of interest" description="Disordered" evidence="1">
    <location>
        <begin position="266"/>
        <end position="403"/>
    </location>
</feature>
<keyword evidence="2" id="KW-0238">DNA-binding</keyword>
<comment type="caution">
    <text evidence="2">The sequence shown here is derived from an EMBL/GenBank/DDBJ whole genome shotgun (WGS) entry which is preliminary data.</text>
</comment>
<proteinExistence type="predicted"/>
<evidence type="ECO:0000313" key="3">
    <source>
        <dbReference type="Proteomes" id="UP001140562"/>
    </source>
</evidence>
<accession>A0A9W8WQX9</accession>
<keyword evidence="3" id="KW-1185">Reference proteome</keyword>
<dbReference type="EMBL" id="JAPEUV010000169">
    <property type="protein sequence ID" value="KAJ4330969.1"/>
    <property type="molecule type" value="Genomic_DNA"/>
</dbReference>
<reference evidence="2" key="1">
    <citation type="submission" date="2022-10" db="EMBL/GenBank/DDBJ databases">
        <title>Tapping the CABI collections for fungal endophytes: first genome assemblies for Collariella, Neodidymelliopsis, Ascochyta clinopodiicola, Didymella pomorum, Didymosphaeria variabile, Neocosmospora piperis and Neocucurbitaria cava.</title>
        <authorList>
            <person name="Hill R."/>
        </authorList>
    </citation>
    <scope>NUCLEOTIDE SEQUENCE</scope>
    <source>
        <strain evidence="2">IMI 360193</strain>
    </source>
</reference>
<evidence type="ECO:0000256" key="1">
    <source>
        <dbReference type="SAM" id="MobiDB-lite"/>
    </source>
</evidence>
<feature type="compositionally biased region" description="Polar residues" evidence="1">
    <location>
        <begin position="347"/>
        <end position="380"/>
    </location>
</feature>
<dbReference type="GO" id="GO:0000432">
    <property type="term" value="P:positive regulation of transcription from RNA polymerase II promoter by glucose"/>
    <property type="evidence" value="ECO:0007669"/>
    <property type="project" value="TreeGrafter"/>
</dbReference>
<dbReference type="InterPro" id="IPR018818">
    <property type="entry name" value="Stb3"/>
</dbReference>
<dbReference type="GO" id="GO:0005634">
    <property type="term" value="C:nucleus"/>
    <property type="evidence" value="ECO:0007669"/>
    <property type="project" value="TreeGrafter"/>
</dbReference>